<evidence type="ECO:0000256" key="7">
    <source>
        <dbReference type="RuleBase" id="RU364112"/>
    </source>
</evidence>
<evidence type="ECO:0000256" key="1">
    <source>
        <dbReference type="ARBA" id="ARBA00010342"/>
    </source>
</evidence>
<keyword evidence="7" id="KW-0812">Transmembrane</keyword>
<keyword evidence="6 7" id="KW-0408">Iron</keyword>
<organism evidence="9 10">
    <name type="scientific">Deinococcus antarcticus</name>
    <dbReference type="NCBI Taxonomy" id="1298767"/>
    <lineage>
        <taxon>Bacteria</taxon>
        <taxon>Thermotogati</taxon>
        <taxon>Deinococcota</taxon>
        <taxon>Deinococci</taxon>
        <taxon>Deinococcales</taxon>
        <taxon>Deinococcaceae</taxon>
        <taxon>Deinococcus</taxon>
    </lineage>
</organism>
<dbReference type="PANTHER" id="PTHR47870">
    <property type="entry name" value="CYTOCHROME C-TYPE BIOGENESIS PROTEIN CCMH"/>
    <property type="match status" value="1"/>
</dbReference>
<comment type="function">
    <text evidence="7">Possible subunit of a heme lyase.</text>
</comment>
<keyword evidence="10" id="KW-1185">Reference proteome</keyword>
<evidence type="ECO:0000256" key="4">
    <source>
        <dbReference type="ARBA" id="ARBA00022729"/>
    </source>
</evidence>
<evidence type="ECO:0000256" key="2">
    <source>
        <dbReference type="ARBA" id="ARBA00022617"/>
    </source>
</evidence>
<proteinExistence type="inferred from homology"/>
<dbReference type="InterPro" id="IPR038297">
    <property type="entry name" value="CcmH/CycL/NrfF/Ccl2_sf"/>
</dbReference>
<gene>
    <name evidence="9" type="ORF">ACFOPQ_14930</name>
</gene>
<dbReference type="RefSeq" id="WP_380079574.1">
    <property type="nucleotide sequence ID" value="NZ_JBHRZF010000169.1"/>
</dbReference>
<feature type="transmembrane region" description="Helical" evidence="7">
    <location>
        <begin position="113"/>
        <end position="133"/>
    </location>
</feature>
<keyword evidence="7" id="KW-1133">Transmembrane helix</keyword>
<accession>A0ABV8ABT7</accession>
<feature type="domain" description="CcmH/CycL/Ccl2/NrfF N-terminal" evidence="8">
    <location>
        <begin position="25"/>
        <end position="157"/>
    </location>
</feature>
<evidence type="ECO:0000313" key="10">
    <source>
        <dbReference type="Proteomes" id="UP001595748"/>
    </source>
</evidence>
<feature type="signal peptide" evidence="7">
    <location>
        <begin position="1"/>
        <end position="25"/>
    </location>
</feature>
<evidence type="ECO:0000256" key="6">
    <source>
        <dbReference type="ARBA" id="ARBA00023004"/>
    </source>
</evidence>
<keyword evidence="4 7" id="KW-0732">Signal</keyword>
<sequence>MSAPRPVLAVVTFLALSMPVMNVQAQDVARVPVTVQLSVEQERQVERIGMKIHCPICSGESIAQSQTDISRQMMNEVREMVKAGRSEQEILNTFAASYGERILLEPPRTGVNSLLWTLPIAFAVIGGLLWWNYTQKASRPVERTLTPEEEKRIQDLMADRE</sequence>
<dbReference type="InterPro" id="IPR051263">
    <property type="entry name" value="C-type_cytochrome_biogenesis"/>
</dbReference>
<evidence type="ECO:0000313" key="9">
    <source>
        <dbReference type="EMBL" id="MFC3862061.1"/>
    </source>
</evidence>
<evidence type="ECO:0000256" key="5">
    <source>
        <dbReference type="ARBA" id="ARBA00022748"/>
    </source>
</evidence>
<keyword evidence="3 7" id="KW-0479">Metal-binding</keyword>
<dbReference type="PANTHER" id="PTHR47870:SF1">
    <property type="entry name" value="CYTOCHROME C-TYPE BIOGENESIS PROTEIN CCMH"/>
    <property type="match status" value="1"/>
</dbReference>
<dbReference type="Gene3D" id="1.10.8.640">
    <property type="entry name" value="Cytochrome C biogenesis protein"/>
    <property type="match status" value="1"/>
</dbReference>
<evidence type="ECO:0000259" key="8">
    <source>
        <dbReference type="Pfam" id="PF03918"/>
    </source>
</evidence>
<comment type="similarity">
    <text evidence="1 7">Belongs to the CcmH/CycL/Ccl2/NrfF family.</text>
</comment>
<keyword evidence="5" id="KW-0201">Cytochrome c-type biogenesis</keyword>
<dbReference type="Proteomes" id="UP001595748">
    <property type="component" value="Unassembled WGS sequence"/>
</dbReference>
<keyword evidence="2 7" id="KW-0349">Heme</keyword>
<comment type="caution">
    <text evidence="9">The sequence shown here is derived from an EMBL/GenBank/DDBJ whole genome shotgun (WGS) entry which is preliminary data.</text>
</comment>
<feature type="chain" id="PRO_5044991744" description="Cytochrome c-type biogenesis protein" evidence="7">
    <location>
        <begin position="26"/>
        <end position="161"/>
    </location>
</feature>
<keyword evidence="7" id="KW-0472">Membrane</keyword>
<evidence type="ECO:0000256" key="3">
    <source>
        <dbReference type="ARBA" id="ARBA00022723"/>
    </source>
</evidence>
<dbReference type="Pfam" id="PF03918">
    <property type="entry name" value="CcmH"/>
    <property type="match status" value="1"/>
</dbReference>
<reference evidence="10" key="1">
    <citation type="journal article" date="2019" name="Int. J. Syst. Evol. Microbiol.">
        <title>The Global Catalogue of Microorganisms (GCM) 10K type strain sequencing project: providing services to taxonomists for standard genome sequencing and annotation.</title>
        <authorList>
            <consortium name="The Broad Institute Genomics Platform"/>
            <consortium name="The Broad Institute Genome Sequencing Center for Infectious Disease"/>
            <person name="Wu L."/>
            <person name="Ma J."/>
        </authorList>
    </citation>
    <scope>NUCLEOTIDE SEQUENCE [LARGE SCALE GENOMIC DNA]</scope>
    <source>
        <strain evidence="10">CCTCC AB 2013263</strain>
    </source>
</reference>
<dbReference type="InterPro" id="IPR005616">
    <property type="entry name" value="CcmH/CycL/Ccl2/NrfF_N"/>
</dbReference>
<name>A0ABV8ABT7_9DEIO</name>
<dbReference type="CDD" id="cd16378">
    <property type="entry name" value="CcmH_N"/>
    <property type="match status" value="1"/>
</dbReference>
<dbReference type="EMBL" id="JBHRZF010000169">
    <property type="protein sequence ID" value="MFC3862061.1"/>
    <property type="molecule type" value="Genomic_DNA"/>
</dbReference>
<protein>
    <recommendedName>
        <fullName evidence="7">Cytochrome c-type biogenesis protein</fullName>
    </recommendedName>
</protein>